<organism evidence="8 9">
    <name type="scientific">Prorocentrum cordatum</name>
    <dbReference type="NCBI Taxonomy" id="2364126"/>
    <lineage>
        <taxon>Eukaryota</taxon>
        <taxon>Sar</taxon>
        <taxon>Alveolata</taxon>
        <taxon>Dinophyceae</taxon>
        <taxon>Prorocentrales</taxon>
        <taxon>Prorocentraceae</taxon>
        <taxon>Prorocentrum</taxon>
    </lineage>
</organism>
<sequence length="585" mass="62445">METPTLLSVTSPRAVAAGGSMEFDAEAQAQCCPSPAAAAAAQEPRAGSSSEATSSACDAAEAKGGTRPERSARFEAGVLVLSALLLALFLSIDLDPDRPDASKAAAVLLITALWWFTEIVPLTISSLLPLVLYPLLGVVKMSELASRYFSGTSFLFVAGFFIGLAIERWGLHSHFACCIVSRAGSRIEFLIAGFMVSVWLLSMWISNTATILCMLPVARGFLDTMPAGHEAFQGAFLLAMGYSATIGGIATPVGTPTNGIFMEQFEIFWPSEGEFSFAKFFLCALPLSFVLLTIVWIGFCAVFVWGAKERIPIDREVFRSMQKELGKVTFDQMVVAADLLVLIVLWFTASPIGSFPGWKQYVASELNSGSIGLALTLPLFFLPCGSRLPASWRRLVGEDRCLSRAPPQEGEQRARRILDWDMVKGSFQWEILFVFGGGAAIAHGTVQSGLAAWVAENLGAVQTGETAFLLMVASVICFVTEVVSNMATLSIFGSIIAATAQLKGYNPAQFLLVVTFASSFAFMLPMAGGPNMVVYSTGKVSVAEMAKYGLVLNLLAVVLGGLYMAFVMPTLLGSYSDLPAPSAAA</sequence>
<dbReference type="PANTHER" id="PTHR10283">
    <property type="entry name" value="SOLUTE CARRIER FAMILY 13 MEMBER"/>
    <property type="match status" value="1"/>
</dbReference>
<dbReference type="Proteomes" id="UP001189429">
    <property type="component" value="Unassembled WGS sequence"/>
</dbReference>
<feature type="region of interest" description="Disordered" evidence="6">
    <location>
        <begin position="34"/>
        <end position="64"/>
    </location>
</feature>
<dbReference type="InterPro" id="IPR001898">
    <property type="entry name" value="SLC13A/DASS"/>
</dbReference>
<dbReference type="EMBL" id="CAUYUJ010003581">
    <property type="protein sequence ID" value="CAK0805884.1"/>
    <property type="molecule type" value="Genomic_DNA"/>
</dbReference>
<evidence type="ECO:0000256" key="7">
    <source>
        <dbReference type="SAM" id="Phobius"/>
    </source>
</evidence>
<proteinExistence type="predicted"/>
<dbReference type="Pfam" id="PF00939">
    <property type="entry name" value="Na_sulph_symp"/>
    <property type="match status" value="1"/>
</dbReference>
<feature type="transmembrane region" description="Helical" evidence="7">
    <location>
        <begin position="467"/>
        <end position="498"/>
    </location>
</feature>
<evidence type="ECO:0000256" key="4">
    <source>
        <dbReference type="ARBA" id="ARBA00022989"/>
    </source>
</evidence>
<evidence type="ECO:0000313" key="9">
    <source>
        <dbReference type="Proteomes" id="UP001189429"/>
    </source>
</evidence>
<keyword evidence="5 7" id="KW-0472">Membrane</keyword>
<keyword evidence="9" id="KW-1185">Reference proteome</keyword>
<feature type="compositionally biased region" description="Low complexity" evidence="6">
    <location>
        <begin position="34"/>
        <end position="46"/>
    </location>
</feature>
<feature type="transmembrane region" description="Helical" evidence="7">
    <location>
        <begin position="548"/>
        <end position="566"/>
    </location>
</feature>
<name>A0ABN9QLV1_9DINO</name>
<dbReference type="PROSITE" id="PS01271">
    <property type="entry name" value="NA_SULFATE"/>
    <property type="match status" value="1"/>
</dbReference>
<reference evidence="8" key="1">
    <citation type="submission" date="2023-10" db="EMBL/GenBank/DDBJ databases">
        <authorList>
            <person name="Chen Y."/>
            <person name="Shah S."/>
            <person name="Dougan E. K."/>
            <person name="Thang M."/>
            <person name="Chan C."/>
        </authorList>
    </citation>
    <scope>NUCLEOTIDE SEQUENCE [LARGE SCALE GENOMIC DNA]</scope>
</reference>
<feature type="compositionally biased region" description="Polar residues" evidence="6">
    <location>
        <begin position="47"/>
        <end position="56"/>
    </location>
</feature>
<dbReference type="PANTHER" id="PTHR10283:SF82">
    <property type="entry name" value="SOLUTE CARRIER FAMILY 13 MEMBER 2"/>
    <property type="match status" value="1"/>
</dbReference>
<protein>
    <submittedName>
        <fullName evidence="8">Uncharacterized protein</fullName>
    </submittedName>
</protein>
<gene>
    <name evidence="8" type="ORF">PCOR1329_LOCUS12296</name>
</gene>
<evidence type="ECO:0000256" key="5">
    <source>
        <dbReference type="ARBA" id="ARBA00023136"/>
    </source>
</evidence>
<feature type="transmembrane region" description="Helical" evidence="7">
    <location>
        <begin position="74"/>
        <end position="92"/>
    </location>
</feature>
<comment type="subcellular location">
    <subcellularLocation>
        <location evidence="1">Membrane</location>
        <topology evidence="1">Multi-pass membrane protein</topology>
    </subcellularLocation>
</comment>
<feature type="transmembrane region" description="Helical" evidence="7">
    <location>
        <begin position="235"/>
        <end position="255"/>
    </location>
</feature>
<evidence type="ECO:0000313" key="8">
    <source>
        <dbReference type="EMBL" id="CAK0805884.1"/>
    </source>
</evidence>
<feature type="transmembrane region" description="Helical" evidence="7">
    <location>
        <begin position="431"/>
        <end position="455"/>
    </location>
</feature>
<accession>A0ABN9QLV1</accession>
<comment type="caution">
    <text evidence="8">The sequence shown here is derived from an EMBL/GenBank/DDBJ whole genome shotgun (WGS) entry which is preliminary data.</text>
</comment>
<feature type="transmembrane region" description="Helical" evidence="7">
    <location>
        <begin position="510"/>
        <end position="528"/>
    </location>
</feature>
<feature type="transmembrane region" description="Helical" evidence="7">
    <location>
        <begin position="112"/>
        <end position="136"/>
    </location>
</feature>
<keyword evidence="2" id="KW-0813">Transport</keyword>
<feature type="transmembrane region" description="Helical" evidence="7">
    <location>
        <begin position="275"/>
        <end position="307"/>
    </location>
</feature>
<keyword evidence="4 7" id="KW-1133">Transmembrane helix</keyword>
<evidence type="ECO:0000256" key="3">
    <source>
        <dbReference type="ARBA" id="ARBA00022692"/>
    </source>
</evidence>
<evidence type="ECO:0000256" key="1">
    <source>
        <dbReference type="ARBA" id="ARBA00004141"/>
    </source>
</evidence>
<feature type="transmembrane region" description="Helical" evidence="7">
    <location>
        <begin position="189"/>
        <end position="215"/>
    </location>
</feature>
<feature type="transmembrane region" description="Helical" evidence="7">
    <location>
        <begin position="148"/>
        <end position="166"/>
    </location>
</feature>
<evidence type="ECO:0000256" key="2">
    <source>
        <dbReference type="ARBA" id="ARBA00022448"/>
    </source>
</evidence>
<feature type="transmembrane region" description="Helical" evidence="7">
    <location>
        <begin position="328"/>
        <end position="349"/>
    </location>
</feature>
<evidence type="ECO:0000256" key="6">
    <source>
        <dbReference type="SAM" id="MobiDB-lite"/>
    </source>
</evidence>
<dbReference type="InterPro" id="IPR031312">
    <property type="entry name" value="Na/sul_symport_CS"/>
</dbReference>
<keyword evidence="3 7" id="KW-0812">Transmembrane</keyword>